<gene>
    <name evidence="4" type="ORF">ACFO0S_00835</name>
</gene>
<dbReference type="CDD" id="cd02966">
    <property type="entry name" value="TlpA_like_family"/>
    <property type="match status" value="1"/>
</dbReference>
<dbReference type="PROSITE" id="PS51352">
    <property type="entry name" value="THIOREDOXIN_2"/>
    <property type="match status" value="1"/>
</dbReference>
<dbReference type="EMBL" id="JBHSEF010000008">
    <property type="protein sequence ID" value="MFC4353606.1"/>
    <property type="molecule type" value="Genomic_DNA"/>
</dbReference>
<dbReference type="Proteomes" id="UP001595733">
    <property type="component" value="Unassembled WGS sequence"/>
</dbReference>
<dbReference type="PANTHER" id="PTHR42852:SF13">
    <property type="entry name" value="PROTEIN DIPZ"/>
    <property type="match status" value="1"/>
</dbReference>
<dbReference type="Gene3D" id="3.40.30.10">
    <property type="entry name" value="Glutaredoxin"/>
    <property type="match status" value="1"/>
</dbReference>
<dbReference type="GO" id="GO:0140824">
    <property type="term" value="F:thioredoxin-dependent peroxiredoxin activity"/>
    <property type="evidence" value="ECO:0007669"/>
    <property type="project" value="UniProtKB-EC"/>
</dbReference>
<organism evidence="4 5">
    <name type="scientific">Chryseomicrobium palamuruense</name>
    <dbReference type="NCBI Taxonomy" id="682973"/>
    <lineage>
        <taxon>Bacteria</taxon>
        <taxon>Bacillati</taxon>
        <taxon>Bacillota</taxon>
        <taxon>Bacilli</taxon>
        <taxon>Bacillales</taxon>
        <taxon>Caryophanaceae</taxon>
        <taxon>Chryseomicrobium</taxon>
    </lineage>
</organism>
<feature type="signal peptide" evidence="2">
    <location>
        <begin position="1"/>
        <end position="23"/>
    </location>
</feature>
<dbReference type="PROSITE" id="PS00194">
    <property type="entry name" value="THIOREDOXIN_1"/>
    <property type="match status" value="1"/>
</dbReference>
<evidence type="ECO:0000256" key="2">
    <source>
        <dbReference type="SAM" id="SignalP"/>
    </source>
</evidence>
<reference evidence="5" key="1">
    <citation type="journal article" date="2019" name="Int. J. Syst. Evol. Microbiol.">
        <title>The Global Catalogue of Microorganisms (GCM) 10K type strain sequencing project: providing services to taxonomists for standard genome sequencing and annotation.</title>
        <authorList>
            <consortium name="The Broad Institute Genomics Platform"/>
            <consortium name="The Broad Institute Genome Sequencing Center for Infectious Disease"/>
            <person name="Wu L."/>
            <person name="Ma J."/>
        </authorList>
    </citation>
    <scope>NUCLEOTIDE SEQUENCE [LARGE SCALE GENOMIC DNA]</scope>
    <source>
        <strain evidence="5">CCUG 50353</strain>
    </source>
</reference>
<keyword evidence="1" id="KW-1015">Disulfide bond</keyword>
<dbReference type="InterPro" id="IPR017937">
    <property type="entry name" value="Thioredoxin_CS"/>
</dbReference>
<accession>A0ABV8USB2</accession>
<dbReference type="InterPro" id="IPR050553">
    <property type="entry name" value="Thioredoxin_ResA/DsbE_sf"/>
</dbReference>
<keyword evidence="5" id="KW-1185">Reference proteome</keyword>
<evidence type="ECO:0000259" key="3">
    <source>
        <dbReference type="PROSITE" id="PS51352"/>
    </source>
</evidence>
<dbReference type="InterPro" id="IPR000866">
    <property type="entry name" value="AhpC/TSA"/>
</dbReference>
<dbReference type="InterPro" id="IPR036249">
    <property type="entry name" value="Thioredoxin-like_sf"/>
</dbReference>
<keyword evidence="4" id="KW-0560">Oxidoreductase</keyword>
<evidence type="ECO:0000313" key="5">
    <source>
        <dbReference type="Proteomes" id="UP001595733"/>
    </source>
</evidence>
<dbReference type="PANTHER" id="PTHR42852">
    <property type="entry name" value="THIOL:DISULFIDE INTERCHANGE PROTEIN DSBE"/>
    <property type="match status" value="1"/>
</dbReference>
<protein>
    <submittedName>
        <fullName evidence="4">Peroxiredoxin family protein</fullName>
        <ecNumber evidence="4">1.11.1.24</ecNumber>
    </submittedName>
</protein>
<dbReference type="SUPFAM" id="SSF52833">
    <property type="entry name" value="Thioredoxin-like"/>
    <property type="match status" value="1"/>
</dbReference>
<evidence type="ECO:0000256" key="1">
    <source>
        <dbReference type="ARBA" id="ARBA00023157"/>
    </source>
</evidence>
<feature type="domain" description="Thioredoxin" evidence="3">
    <location>
        <begin position="50"/>
        <end position="189"/>
    </location>
</feature>
<keyword evidence="2" id="KW-0732">Signal</keyword>
<comment type="caution">
    <text evidence="4">The sequence shown here is derived from an EMBL/GenBank/DDBJ whole genome shotgun (WGS) entry which is preliminary data.</text>
</comment>
<dbReference type="EC" id="1.11.1.24" evidence="4"/>
<evidence type="ECO:0000313" key="4">
    <source>
        <dbReference type="EMBL" id="MFC4353606.1"/>
    </source>
</evidence>
<dbReference type="InterPro" id="IPR013766">
    <property type="entry name" value="Thioredoxin_domain"/>
</dbReference>
<proteinExistence type="predicted"/>
<dbReference type="Pfam" id="PF00578">
    <property type="entry name" value="AhpC-TSA"/>
    <property type="match status" value="1"/>
</dbReference>
<dbReference type="RefSeq" id="WP_378139159.1">
    <property type="nucleotide sequence ID" value="NZ_JBHSEF010000008.1"/>
</dbReference>
<feature type="chain" id="PRO_5046752590" evidence="2">
    <location>
        <begin position="24"/>
        <end position="189"/>
    </location>
</feature>
<sequence length="189" mass="20831">MAKKWIALGGLAILIGIALYSFASQNADTVESLNNDQLGTDLIDNPGSSLKKGQVAPDFTLTTLNGDSVSLSDYKGKKVILNFWATWCPPCKAEMPHMQNFYEAYGEDVEILAVNLTDKDNGIDKIQQFITDYELTFTVPLDESGEVGTIYQAITIPTSYILTTEGTIQHKIVGPMDERMMEQLIQSTP</sequence>
<keyword evidence="4" id="KW-0575">Peroxidase</keyword>
<name>A0ABV8USB2_9BACL</name>